<evidence type="ECO:0000313" key="2">
    <source>
        <dbReference type="EMBL" id="TDU28923.1"/>
    </source>
</evidence>
<dbReference type="InterPro" id="IPR036291">
    <property type="entry name" value="NAD(P)-bd_dom_sf"/>
</dbReference>
<proteinExistence type="predicted"/>
<reference evidence="2 3" key="1">
    <citation type="submission" date="2019-03" db="EMBL/GenBank/DDBJ databases">
        <title>Genomic Encyclopedia of Type Strains, Phase IV (KMG-IV): sequencing the most valuable type-strain genomes for metagenomic binning, comparative biology and taxonomic classification.</title>
        <authorList>
            <person name="Goeker M."/>
        </authorList>
    </citation>
    <scope>NUCLEOTIDE SEQUENCE [LARGE SCALE GENOMIC DNA]</scope>
    <source>
        <strain evidence="2 3">DSM 26377</strain>
    </source>
</reference>
<dbReference type="InterPro" id="IPR001509">
    <property type="entry name" value="Epimerase_deHydtase"/>
</dbReference>
<dbReference type="RefSeq" id="WP_133882438.1">
    <property type="nucleotide sequence ID" value="NZ_MWIN01000018.1"/>
</dbReference>
<dbReference type="InterPro" id="IPR051207">
    <property type="entry name" value="ComplexI_NDUFA9_subunit"/>
</dbReference>
<dbReference type="OrthoDB" id="3174087at2"/>
<dbReference type="PANTHER" id="PTHR12126:SF11">
    <property type="entry name" value="NADH DEHYDROGENASE [UBIQUINONE] 1 ALPHA SUBCOMPLEX SUBUNIT 9, MITOCHONDRIAL"/>
    <property type="match status" value="1"/>
</dbReference>
<keyword evidence="3" id="KW-1185">Reference proteome</keyword>
<name>A0A4S3K2L8_9GAMM</name>
<dbReference type="EMBL" id="SOBT01000009">
    <property type="protein sequence ID" value="TDU28923.1"/>
    <property type="molecule type" value="Genomic_DNA"/>
</dbReference>
<dbReference type="AlphaFoldDB" id="A0A4S3K2L8"/>
<evidence type="ECO:0000259" key="1">
    <source>
        <dbReference type="Pfam" id="PF01370"/>
    </source>
</evidence>
<dbReference type="Gene3D" id="3.40.50.720">
    <property type="entry name" value="NAD(P)-binding Rossmann-like Domain"/>
    <property type="match status" value="1"/>
</dbReference>
<dbReference type="Pfam" id="PF01370">
    <property type="entry name" value="Epimerase"/>
    <property type="match status" value="1"/>
</dbReference>
<evidence type="ECO:0000313" key="3">
    <source>
        <dbReference type="Proteomes" id="UP000295341"/>
    </source>
</evidence>
<dbReference type="PANTHER" id="PTHR12126">
    <property type="entry name" value="NADH-UBIQUINONE OXIDOREDUCTASE 39 KDA SUBUNIT-RELATED"/>
    <property type="match status" value="1"/>
</dbReference>
<gene>
    <name evidence="2" type="ORF">DFR24_3304</name>
</gene>
<dbReference type="SUPFAM" id="SSF51735">
    <property type="entry name" value="NAD(P)-binding Rossmann-fold domains"/>
    <property type="match status" value="1"/>
</dbReference>
<dbReference type="Proteomes" id="UP000295341">
    <property type="component" value="Unassembled WGS sequence"/>
</dbReference>
<sequence length="323" mass="34594">MSPVPSNEGAPLVALTGASGFIGRHLVREFAKAGWRVRLLLRRDPVIEEWRDVQPEIVPGSLGNRTALERLVEGATAVVHLAGLIKATSQREFLSVNRDGAATLASIARAVSPHTHFLQISSLAAREPQLSDYAASKRAGEDAAREAFGAPITVLRPPAVYGPGDRETLVFFQLARQRLVPLLGSADARAAMIHVTDLCRLIVALAGRPPRDAVLCAADARPEGYLWEEVFGTAARAVGNASPKFVRAPLALLRTVALAGDAGKLLGSANMLTSQKLRELRHPDWAVSESELAQVAGWAPAFDLDAGFADAVRGYREAGWLPR</sequence>
<feature type="domain" description="NAD-dependent epimerase/dehydratase" evidence="1">
    <location>
        <begin position="14"/>
        <end position="208"/>
    </location>
</feature>
<comment type="caution">
    <text evidence="2">The sequence shown here is derived from an EMBL/GenBank/DDBJ whole genome shotgun (WGS) entry which is preliminary data.</text>
</comment>
<protein>
    <submittedName>
        <fullName evidence="2">Nucleoside-diphosphate-sugar epimerase</fullName>
    </submittedName>
</protein>
<accession>A0A4S3K2L8</accession>
<organism evidence="2 3">
    <name type="scientific">Panacagrimonas perspica</name>
    <dbReference type="NCBI Taxonomy" id="381431"/>
    <lineage>
        <taxon>Bacteria</taxon>
        <taxon>Pseudomonadati</taxon>
        <taxon>Pseudomonadota</taxon>
        <taxon>Gammaproteobacteria</taxon>
        <taxon>Nevskiales</taxon>
        <taxon>Nevskiaceae</taxon>
        <taxon>Panacagrimonas</taxon>
    </lineage>
</organism>
<dbReference type="GO" id="GO:0044877">
    <property type="term" value="F:protein-containing complex binding"/>
    <property type="evidence" value="ECO:0007669"/>
    <property type="project" value="TreeGrafter"/>
</dbReference>